<sequence>MIVIDPITVTEARLKSSTAPEPAVDELVFNPATNYSKFAEAILSATHRVYENQIGGVNADSPDLSPAPSPVRWLDKRPTNKWAMFDGRVASQTKLAAGPLTVNVETGYCNAVAALGLVGDQLQVTVRQGLGGPVLDTRTISLQGRIVYDWWQWLYSPLVQIASASIVDLPLRSNAHIEVSITGAGPVACGALIFGRAQELAPSEFGASSELLSTARITEDAWGEPSVQPGINRRDISSSFYVPHEQMPRVEAVMAPLLGKPCVYLIDSDPRFGWAGTFGVATSLSSVIEMETETLCRLQVKGFL</sequence>
<evidence type="ECO:0000313" key="2">
    <source>
        <dbReference type="Proteomes" id="UP000037660"/>
    </source>
</evidence>
<name>A0A0K8P8F6_PISS1</name>
<proteinExistence type="predicted"/>
<dbReference type="STRING" id="1547922.ISF6_5342"/>
<reference evidence="2" key="1">
    <citation type="submission" date="2015-07" db="EMBL/GenBank/DDBJ databases">
        <title>Discovery of a poly(ethylene terephthalate assimilation.</title>
        <authorList>
            <person name="Yoshida S."/>
            <person name="Hiraga K."/>
            <person name="Takehana T."/>
            <person name="Taniguchi I."/>
            <person name="Yamaji H."/>
            <person name="Maeda Y."/>
            <person name="Toyohara K."/>
            <person name="Miyamoto K."/>
            <person name="Kimura Y."/>
            <person name="Oda K."/>
        </authorList>
    </citation>
    <scope>NUCLEOTIDE SEQUENCE [LARGE SCALE GENOMIC DNA]</scope>
    <source>
        <strain evidence="2">NBRC 110686 / TISTR 2288 / 201-F6</strain>
    </source>
</reference>
<gene>
    <name evidence="1" type="ORF">ISF6_5342</name>
</gene>
<protein>
    <submittedName>
        <fullName evidence="1">Uncharacterized protein</fullName>
    </submittedName>
</protein>
<comment type="caution">
    <text evidence="1">The sequence shown here is derived from an EMBL/GenBank/DDBJ whole genome shotgun (WGS) entry which is preliminary data.</text>
</comment>
<dbReference type="RefSeq" id="WP_054022641.1">
    <property type="nucleotide sequence ID" value="NZ_BBYR01000086.1"/>
</dbReference>
<organism evidence="1 2">
    <name type="scientific">Piscinibacter sakaiensis</name>
    <name type="common">Ideonella sakaiensis</name>
    <dbReference type="NCBI Taxonomy" id="1547922"/>
    <lineage>
        <taxon>Bacteria</taxon>
        <taxon>Pseudomonadati</taxon>
        <taxon>Pseudomonadota</taxon>
        <taxon>Betaproteobacteria</taxon>
        <taxon>Burkholderiales</taxon>
        <taxon>Sphaerotilaceae</taxon>
        <taxon>Piscinibacter</taxon>
    </lineage>
</organism>
<keyword evidence="2" id="KW-1185">Reference proteome</keyword>
<dbReference type="OrthoDB" id="6992011at2"/>
<evidence type="ECO:0000313" key="1">
    <source>
        <dbReference type="EMBL" id="GAP38789.1"/>
    </source>
</evidence>
<accession>A0A0K8P8F6</accession>
<reference evidence="1 2" key="2">
    <citation type="journal article" date="2016" name="Science">
        <title>A bacterium that degrades and assimilates poly(ethylene terephthalate).</title>
        <authorList>
            <person name="Yoshida S."/>
            <person name="Hiraga K."/>
            <person name="Takehana T."/>
            <person name="Taniguchi I."/>
            <person name="Yamaji H."/>
            <person name="Maeda Y."/>
            <person name="Toyohara K."/>
            <person name="Miyamoto K."/>
            <person name="Kimura Y."/>
            <person name="Oda K."/>
        </authorList>
    </citation>
    <scope>NUCLEOTIDE SEQUENCE [LARGE SCALE GENOMIC DNA]</scope>
    <source>
        <strain evidence="2">NBRC 110686 / TISTR 2288 / 201-F6</strain>
    </source>
</reference>
<dbReference type="AlphaFoldDB" id="A0A0K8P8F6"/>
<dbReference type="EMBL" id="BBYR01000086">
    <property type="protein sequence ID" value="GAP38789.1"/>
    <property type="molecule type" value="Genomic_DNA"/>
</dbReference>
<dbReference type="Proteomes" id="UP000037660">
    <property type="component" value="Unassembled WGS sequence"/>
</dbReference>